<dbReference type="EMBL" id="NGLB01000005">
    <property type="protein sequence ID" value="OTN93554.1"/>
    <property type="molecule type" value="Genomic_DNA"/>
</dbReference>
<dbReference type="InterPro" id="IPR027417">
    <property type="entry name" value="P-loop_NTPase"/>
</dbReference>
<gene>
    <name evidence="3" type="ORF">A5804_002924</name>
</gene>
<evidence type="ECO:0000313" key="4">
    <source>
        <dbReference type="Proteomes" id="UP000194737"/>
    </source>
</evidence>
<dbReference type="Proteomes" id="UP000194737">
    <property type="component" value="Unassembled WGS sequence"/>
</dbReference>
<dbReference type="InterPro" id="IPR050678">
    <property type="entry name" value="DNA_Partitioning_ATPase"/>
</dbReference>
<protein>
    <recommendedName>
        <fullName evidence="2">AAA domain-containing protein</fullName>
    </recommendedName>
</protein>
<dbReference type="Gene3D" id="3.40.50.300">
    <property type="entry name" value="P-loop containing nucleotide triphosphate hydrolases"/>
    <property type="match status" value="1"/>
</dbReference>
<reference evidence="3 4" key="1">
    <citation type="submission" date="2017-05" db="EMBL/GenBank/DDBJ databases">
        <title>The Genome Sequence of Enterococcus faecium 6F2_DIV0138.</title>
        <authorList>
            <consortium name="The Broad Institute Genomics Platform"/>
            <consortium name="The Broad Institute Genomic Center for Infectious Diseases"/>
            <person name="Earl A."/>
            <person name="Manson A."/>
            <person name="Schwartman J."/>
            <person name="Gilmore M."/>
            <person name="Abouelleil A."/>
            <person name="Cao P."/>
            <person name="Chapman S."/>
            <person name="Cusick C."/>
            <person name="Shea T."/>
            <person name="Young S."/>
            <person name="Neafsey D."/>
            <person name="Nusbaum C."/>
            <person name="Birren B."/>
        </authorList>
    </citation>
    <scope>NUCLEOTIDE SEQUENCE [LARGE SCALE GENOMIC DNA]</scope>
    <source>
        <strain evidence="3 4">6F2_DIV0138</strain>
    </source>
</reference>
<keyword evidence="1" id="KW-0175">Coiled coil</keyword>
<feature type="domain" description="AAA" evidence="2">
    <location>
        <begin position="14"/>
        <end position="125"/>
    </location>
</feature>
<proteinExistence type="predicted"/>
<feature type="coiled-coil region" evidence="1">
    <location>
        <begin position="146"/>
        <end position="180"/>
    </location>
</feature>
<dbReference type="PANTHER" id="PTHR13696:SF52">
    <property type="entry name" value="PARA FAMILY PROTEIN CT_582"/>
    <property type="match status" value="1"/>
</dbReference>
<name>A0AB73N0F9_ENTFC</name>
<sequence>MSNKTVQEPIYSAETISTSTNKGGVLKTTLSVNLAGLLSKKKNKQQPWRNNKVCLIDKDAQGNVLLTFGMNPDKIENTIYDVLLNDLPAEEAIISINENLDIIPANDDMAFFELDVLTAMANKEISAGMETIEPMLRNMITILNNMKKMAEDNAQLLIKIKSLETELNAYLKQIKVKMAESGIQVEDIYTLLKKAIDPLKNKYDYIIIDTPPQLGIIAGNVYNAADNILIPFHPEKYSFRSLIKTINTINSWKETNPSLKVKAIIPVKMKEKTITHSVFLESSSQIISTNNNTLEITKTVIPESIKPAEALAKYNLPYTLIDVNDVRTKKEREPLIMLQNVFENLVEELGY</sequence>
<evidence type="ECO:0000259" key="2">
    <source>
        <dbReference type="Pfam" id="PF13614"/>
    </source>
</evidence>
<dbReference type="InterPro" id="IPR025669">
    <property type="entry name" value="AAA_dom"/>
</dbReference>
<organism evidence="3 4">
    <name type="scientific">Enterococcus faecium</name>
    <name type="common">Streptococcus faecium</name>
    <dbReference type="NCBI Taxonomy" id="1352"/>
    <lineage>
        <taxon>Bacteria</taxon>
        <taxon>Bacillati</taxon>
        <taxon>Bacillota</taxon>
        <taxon>Bacilli</taxon>
        <taxon>Lactobacillales</taxon>
        <taxon>Enterococcaceae</taxon>
        <taxon>Enterococcus</taxon>
    </lineage>
</organism>
<dbReference type="CDD" id="cd02042">
    <property type="entry name" value="ParAB_family"/>
    <property type="match status" value="1"/>
</dbReference>
<dbReference type="AlphaFoldDB" id="A0AB73N0F9"/>
<dbReference type="PANTHER" id="PTHR13696">
    <property type="entry name" value="P-LOOP CONTAINING NUCLEOSIDE TRIPHOSPHATE HYDROLASE"/>
    <property type="match status" value="1"/>
</dbReference>
<accession>A0AB73N0F9</accession>
<evidence type="ECO:0000256" key="1">
    <source>
        <dbReference type="SAM" id="Coils"/>
    </source>
</evidence>
<dbReference type="RefSeq" id="WP_086325312.1">
    <property type="nucleotide sequence ID" value="NZ_JBNBYO010000015.1"/>
</dbReference>
<evidence type="ECO:0000313" key="3">
    <source>
        <dbReference type="EMBL" id="OTN93554.1"/>
    </source>
</evidence>
<dbReference type="Pfam" id="PF13614">
    <property type="entry name" value="AAA_31"/>
    <property type="match status" value="2"/>
</dbReference>
<dbReference type="SUPFAM" id="SSF52540">
    <property type="entry name" value="P-loop containing nucleoside triphosphate hydrolases"/>
    <property type="match status" value="1"/>
</dbReference>
<comment type="caution">
    <text evidence="3">The sequence shown here is derived from an EMBL/GenBank/DDBJ whole genome shotgun (WGS) entry which is preliminary data.</text>
</comment>
<feature type="domain" description="AAA" evidence="2">
    <location>
        <begin position="173"/>
        <end position="260"/>
    </location>
</feature>